<evidence type="ECO:0000313" key="4">
    <source>
        <dbReference type="EMBL" id="KAJ8301930.1"/>
    </source>
</evidence>
<evidence type="ECO:0000259" key="3">
    <source>
        <dbReference type="Pfam" id="PF02931"/>
    </source>
</evidence>
<protein>
    <recommendedName>
        <fullName evidence="3">Neurotransmitter-gated ion-channel ligand-binding domain-containing protein</fullName>
    </recommendedName>
</protein>
<dbReference type="EMBL" id="JARBDR010000918">
    <property type="protein sequence ID" value="KAJ8301930.1"/>
    <property type="molecule type" value="Genomic_DNA"/>
</dbReference>
<comment type="caution">
    <text evidence="4">The sequence shown here is derived from an EMBL/GenBank/DDBJ whole genome shotgun (WGS) entry which is preliminary data.</text>
</comment>
<organism evidence="4 5">
    <name type="scientific">Tegillarca granosa</name>
    <name type="common">Malaysian cockle</name>
    <name type="synonym">Anadara granosa</name>
    <dbReference type="NCBI Taxonomy" id="220873"/>
    <lineage>
        <taxon>Eukaryota</taxon>
        <taxon>Metazoa</taxon>
        <taxon>Spiralia</taxon>
        <taxon>Lophotrochozoa</taxon>
        <taxon>Mollusca</taxon>
        <taxon>Bivalvia</taxon>
        <taxon>Autobranchia</taxon>
        <taxon>Pteriomorphia</taxon>
        <taxon>Arcoida</taxon>
        <taxon>Arcoidea</taxon>
        <taxon>Arcidae</taxon>
        <taxon>Tegillarca</taxon>
    </lineage>
</organism>
<keyword evidence="5" id="KW-1185">Reference proteome</keyword>
<feature type="domain" description="Neurotransmitter-gated ion-channel ligand-binding" evidence="3">
    <location>
        <begin position="1"/>
        <end position="130"/>
    </location>
</feature>
<evidence type="ECO:0000256" key="1">
    <source>
        <dbReference type="ARBA" id="ARBA00004141"/>
    </source>
</evidence>
<evidence type="ECO:0000313" key="5">
    <source>
        <dbReference type="Proteomes" id="UP001217089"/>
    </source>
</evidence>
<dbReference type="InterPro" id="IPR006201">
    <property type="entry name" value="Neur_channel"/>
</dbReference>
<dbReference type="PROSITE" id="PS00236">
    <property type="entry name" value="NEUROTR_ION_CHANNEL"/>
    <property type="match status" value="1"/>
</dbReference>
<keyword evidence="2" id="KW-0472">Membrane</keyword>
<evidence type="ECO:0000256" key="2">
    <source>
        <dbReference type="ARBA" id="ARBA00023136"/>
    </source>
</evidence>
<dbReference type="Proteomes" id="UP001217089">
    <property type="component" value="Unassembled WGS sequence"/>
</dbReference>
<gene>
    <name evidence="4" type="ORF">KUTeg_020917</name>
</gene>
<sequence length="159" mass="18541">MSMFIRQRWIDPRLKHTKVDGKKFIELDTTVMDAVWIPDLYILNEKKASHHDVTVPNKLMHIYPDGLVVYSVRVTGTFSCSMLLHKYPLDTQKCSFVMESYGYSVDTLLLRWNKVPVERSPILSLPQFELGEIKSYTCDKEYAGGIYIFCVLYRISLYS</sequence>
<dbReference type="InterPro" id="IPR036734">
    <property type="entry name" value="Neur_chan_lig-bd_sf"/>
</dbReference>
<reference evidence="4 5" key="1">
    <citation type="submission" date="2022-12" db="EMBL/GenBank/DDBJ databases">
        <title>Chromosome-level genome of Tegillarca granosa.</title>
        <authorList>
            <person name="Kim J."/>
        </authorList>
    </citation>
    <scope>NUCLEOTIDE SEQUENCE [LARGE SCALE GENOMIC DNA]</scope>
    <source>
        <strain evidence="4">Teg-2019</strain>
        <tissue evidence="4">Adductor muscle</tissue>
    </source>
</reference>
<proteinExistence type="predicted"/>
<dbReference type="PANTHER" id="PTHR18945">
    <property type="entry name" value="NEUROTRANSMITTER GATED ION CHANNEL"/>
    <property type="match status" value="1"/>
</dbReference>
<accession>A0ABQ9EEK5</accession>
<dbReference type="Gene3D" id="2.70.170.10">
    <property type="entry name" value="Neurotransmitter-gated ion-channel ligand-binding domain"/>
    <property type="match status" value="1"/>
</dbReference>
<dbReference type="InterPro" id="IPR006202">
    <property type="entry name" value="Neur_chan_lig-bd"/>
</dbReference>
<comment type="subcellular location">
    <subcellularLocation>
        <location evidence="1">Membrane</location>
        <topology evidence="1">Multi-pass membrane protein</topology>
    </subcellularLocation>
</comment>
<name>A0ABQ9EEK5_TEGGR</name>
<dbReference type="Pfam" id="PF02931">
    <property type="entry name" value="Neur_chan_LBD"/>
    <property type="match status" value="1"/>
</dbReference>
<dbReference type="InterPro" id="IPR018000">
    <property type="entry name" value="Neurotransmitter_ion_chnl_CS"/>
</dbReference>
<dbReference type="SUPFAM" id="SSF63712">
    <property type="entry name" value="Nicotinic receptor ligand binding domain-like"/>
    <property type="match status" value="1"/>
</dbReference>